<evidence type="ECO:0000256" key="1">
    <source>
        <dbReference type="SAM" id="MobiDB-lite"/>
    </source>
</evidence>
<accession>A0ABQ7FNX5</accession>
<gene>
    <name evidence="6" type="ORF">GCU69_11695</name>
</gene>
<dbReference type="InterPro" id="IPR013552">
    <property type="entry name" value="Thioester_dom"/>
</dbReference>
<sequence length="465" mass="46776">MISVRRRASRLAAAALVSGLVAAGAMTTAAPAAADDTVPHTGGATATLDGLKTFDGAIIHHKNGKDQKIGAGLFGMTVDNGGSLQTYCIDIANPTQEKAKYQEKSWNETSLHNNADAGKIRWILQNSYPQVNDLAALAKSAGAGALTEKTAAAGTQVAIWRFSDHADVTAENAEAEKLADYLEKAAQNLEEPKASLSLDPPAVSGKPGDRLGPIKVNTNADSVTVEAAGAASGVQVVDKDGKAVTSAANGSELFFDVPADAPAGSAAATVKATTKVEVGRAFASESKSQTQILAGSSESTVTATATAEWAKAGPVPAVSAEKNCSAGGVDITASNKGDEPFTFELGGQKHTIEAGKSETVTIPVKEDQPYEFTITGPNGFEKKFSGVLDCETTGTGGGEPSSEPSPATAGGSAGGDDTTGGEGDLAETGSSSATPMIAGIAGALVLVGGAAVFLVRRKKGAAAGE</sequence>
<evidence type="ECO:0000256" key="2">
    <source>
        <dbReference type="SAM" id="Phobius"/>
    </source>
</evidence>
<reference evidence="6 7" key="1">
    <citation type="submission" date="2019-10" db="EMBL/GenBank/DDBJ databases">
        <title>Streptomyces tenebrisbrunneis sp.nov., an endogenous actinomycete isolated from of Lycium ruthenicum.</title>
        <authorList>
            <person name="Ma L."/>
        </authorList>
    </citation>
    <scope>NUCLEOTIDE SEQUENCE [LARGE SCALE GENOMIC DNA]</scope>
    <source>
        <strain evidence="6 7">TRM 66187</strain>
    </source>
</reference>
<dbReference type="NCBIfam" id="TIGR01167">
    <property type="entry name" value="LPXTG_anchor"/>
    <property type="match status" value="1"/>
</dbReference>
<keyword evidence="7" id="KW-1185">Reference proteome</keyword>
<feature type="region of interest" description="Disordered" evidence="1">
    <location>
        <begin position="388"/>
        <end position="430"/>
    </location>
</feature>
<dbReference type="Proteomes" id="UP000621266">
    <property type="component" value="Unassembled WGS sequence"/>
</dbReference>
<comment type="caution">
    <text evidence="6">The sequence shown here is derived from an EMBL/GenBank/DDBJ whole genome shotgun (WGS) entry which is preliminary data.</text>
</comment>
<keyword evidence="2" id="KW-0812">Transmembrane</keyword>
<dbReference type="Pfam" id="PF08341">
    <property type="entry name" value="TED"/>
    <property type="match status" value="1"/>
</dbReference>
<dbReference type="EMBL" id="WHPN01000256">
    <property type="protein sequence ID" value="KAF4408938.1"/>
    <property type="molecule type" value="Genomic_DNA"/>
</dbReference>
<protein>
    <submittedName>
        <fullName evidence="6">Cys-Gln thioester bond-forming surface protein</fullName>
    </submittedName>
</protein>
<keyword evidence="3" id="KW-0732">Signal</keyword>
<dbReference type="NCBIfam" id="NF041528">
    <property type="entry name" value="strep_LAETG"/>
    <property type="match status" value="1"/>
</dbReference>
<dbReference type="InterPro" id="IPR008475">
    <property type="entry name" value="PLipase_C_C"/>
</dbReference>
<dbReference type="InterPro" id="IPR023849">
    <property type="entry name" value="TQXA_dom"/>
</dbReference>
<dbReference type="Pfam" id="PF05506">
    <property type="entry name" value="PLipase_C_C"/>
    <property type="match status" value="1"/>
</dbReference>
<proteinExistence type="predicted"/>
<keyword evidence="2" id="KW-0472">Membrane</keyword>
<dbReference type="Gene3D" id="1.10.150.480">
    <property type="match status" value="1"/>
</dbReference>
<name>A0ABQ7FNX5_9ACTN</name>
<evidence type="ECO:0000313" key="7">
    <source>
        <dbReference type="Proteomes" id="UP000621266"/>
    </source>
</evidence>
<feature type="chain" id="PRO_5045987711" evidence="3">
    <location>
        <begin position="35"/>
        <end position="465"/>
    </location>
</feature>
<dbReference type="NCBIfam" id="TIGR03934">
    <property type="entry name" value="TQXA_dom"/>
    <property type="match status" value="1"/>
</dbReference>
<feature type="compositionally biased region" description="Low complexity" evidence="1">
    <location>
        <begin position="400"/>
        <end position="410"/>
    </location>
</feature>
<evidence type="ECO:0000259" key="5">
    <source>
        <dbReference type="Pfam" id="PF08341"/>
    </source>
</evidence>
<dbReference type="RefSeq" id="WP_098751954.1">
    <property type="nucleotide sequence ID" value="NZ_WHPN01000256.1"/>
</dbReference>
<feature type="domain" description="Thioester" evidence="5">
    <location>
        <begin position="86"/>
        <end position="187"/>
    </location>
</feature>
<organism evidence="6 7">
    <name type="scientific">Streptomyces lycii</name>
    <dbReference type="NCBI Taxonomy" id="2654337"/>
    <lineage>
        <taxon>Bacteria</taxon>
        <taxon>Bacillati</taxon>
        <taxon>Actinomycetota</taxon>
        <taxon>Actinomycetes</taxon>
        <taxon>Kitasatosporales</taxon>
        <taxon>Streptomycetaceae</taxon>
        <taxon>Streptomyces</taxon>
    </lineage>
</organism>
<evidence type="ECO:0000256" key="3">
    <source>
        <dbReference type="SAM" id="SignalP"/>
    </source>
</evidence>
<feature type="region of interest" description="Disordered" evidence="1">
    <location>
        <begin position="192"/>
        <end position="213"/>
    </location>
</feature>
<feature type="domain" description="Bacterial phospholipase C C-terminal" evidence="4">
    <location>
        <begin position="316"/>
        <end position="386"/>
    </location>
</feature>
<feature type="transmembrane region" description="Helical" evidence="2">
    <location>
        <begin position="436"/>
        <end position="455"/>
    </location>
</feature>
<feature type="signal peptide" evidence="3">
    <location>
        <begin position="1"/>
        <end position="34"/>
    </location>
</feature>
<feature type="compositionally biased region" description="Gly residues" evidence="1">
    <location>
        <begin position="411"/>
        <end position="423"/>
    </location>
</feature>
<evidence type="ECO:0000259" key="4">
    <source>
        <dbReference type="Pfam" id="PF05506"/>
    </source>
</evidence>
<keyword evidence="2" id="KW-1133">Transmembrane helix</keyword>
<evidence type="ECO:0000313" key="6">
    <source>
        <dbReference type="EMBL" id="KAF4408938.1"/>
    </source>
</evidence>